<dbReference type="GO" id="GO:0003676">
    <property type="term" value="F:nucleic acid binding"/>
    <property type="evidence" value="ECO:0007669"/>
    <property type="project" value="InterPro"/>
</dbReference>
<dbReference type="GO" id="GO:0004523">
    <property type="term" value="F:RNA-DNA hybrid ribonuclease activity"/>
    <property type="evidence" value="ECO:0007669"/>
    <property type="project" value="InterPro"/>
</dbReference>
<sequence length="144" mass="16009">MGNAADDGVLRSHDDRLIKAFTRNLSEGSITRVDLSGVEYGLRLAWELGIRQLKVQTDSIDATKLIESADDKYPPAALINGIRNWVVEIAHIFREGNVVADYLASLGHGLPVGDHSIEFTCPMLNYWLYFDVIGVQTPRLVNNI</sequence>
<dbReference type="InterPro" id="IPR012337">
    <property type="entry name" value="RNaseH-like_sf"/>
</dbReference>
<name>A0AAV0HIL3_9ROSI</name>
<gene>
    <name evidence="2" type="ORF">LITE_LOCUS4677</name>
</gene>
<comment type="caution">
    <text evidence="2">The sequence shown here is derived from an EMBL/GenBank/DDBJ whole genome shotgun (WGS) entry which is preliminary data.</text>
</comment>
<evidence type="ECO:0000259" key="1">
    <source>
        <dbReference type="Pfam" id="PF13456"/>
    </source>
</evidence>
<dbReference type="EMBL" id="CAMGYJ010000002">
    <property type="protein sequence ID" value="CAI0385141.1"/>
    <property type="molecule type" value="Genomic_DNA"/>
</dbReference>
<dbReference type="Gene3D" id="3.30.420.10">
    <property type="entry name" value="Ribonuclease H-like superfamily/Ribonuclease H"/>
    <property type="match status" value="1"/>
</dbReference>
<dbReference type="CDD" id="cd06222">
    <property type="entry name" value="RNase_H_like"/>
    <property type="match status" value="1"/>
</dbReference>
<reference evidence="2" key="1">
    <citation type="submission" date="2022-08" db="EMBL/GenBank/DDBJ databases">
        <authorList>
            <person name="Gutierrez-Valencia J."/>
        </authorList>
    </citation>
    <scope>NUCLEOTIDE SEQUENCE</scope>
</reference>
<organism evidence="2 3">
    <name type="scientific">Linum tenue</name>
    <dbReference type="NCBI Taxonomy" id="586396"/>
    <lineage>
        <taxon>Eukaryota</taxon>
        <taxon>Viridiplantae</taxon>
        <taxon>Streptophyta</taxon>
        <taxon>Embryophyta</taxon>
        <taxon>Tracheophyta</taxon>
        <taxon>Spermatophyta</taxon>
        <taxon>Magnoliopsida</taxon>
        <taxon>eudicotyledons</taxon>
        <taxon>Gunneridae</taxon>
        <taxon>Pentapetalae</taxon>
        <taxon>rosids</taxon>
        <taxon>fabids</taxon>
        <taxon>Malpighiales</taxon>
        <taxon>Linaceae</taxon>
        <taxon>Linum</taxon>
    </lineage>
</organism>
<dbReference type="InterPro" id="IPR053151">
    <property type="entry name" value="RNase_H-like"/>
</dbReference>
<feature type="domain" description="RNase H type-1" evidence="1">
    <location>
        <begin position="8"/>
        <end position="105"/>
    </location>
</feature>
<dbReference type="Pfam" id="PF13456">
    <property type="entry name" value="RVT_3"/>
    <property type="match status" value="1"/>
</dbReference>
<accession>A0AAV0HIL3</accession>
<dbReference type="InterPro" id="IPR044730">
    <property type="entry name" value="RNase_H-like_dom_plant"/>
</dbReference>
<dbReference type="Proteomes" id="UP001154282">
    <property type="component" value="Unassembled WGS sequence"/>
</dbReference>
<dbReference type="AlphaFoldDB" id="A0AAV0HIL3"/>
<protein>
    <recommendedName>
        <fullName evidence="1">RNase H type-1 domain-containing protein</fullName>
    </recommendedName>
</protein>
<proteinExistence type="predicted"/>
<keyword evidence="3" id="KW-1185">Reference proteome</keyword>
<dbReference type="InterPro" id="IPR036397">
    <property type="entry name" value="RNaseH_sf"/>
</dbReference>
<dbReference type="SUPFAM" id="SSF53098">
    <property type="entry name" value="Ribonuclease H-like"/>
    <property type="match status" value="1"/>
</dbReference>
<evidence type="ECO:0000313" key="3">
    <source>
        <dbReference type="Proteomes" id="UP001154282"/>
    </source>
</evidence>
<dbReference type="PANTHER" id="PTHR47723:SF13">
    <property type="entry name" value="PUTATIVE-RELATED"/>
    <property type="match status" value="1"/>
</dbReference>
<dbReference type="InterPro" id="IPR002156">
    <property type="entry name" value="RNaseH_domain"/>
</dbReference>
<evidence type="ECO:0000313" key="2">
    <source>
        <dbReference type="EMBL" id="CAI0385141.1"/>
    </source>
</evidence>
<dbReference type="PANTHER" id="PTHR47723">
    <property type="entry name" value="OS05G0353850 PROTEIN"/>
    <property type="match status" value="1"/>
</dbReference>